<dbReference type="Gene3D" id="3.40.50.300">
    <property type="entry name" value="P-loop containing nucleotide triphosphate hydrolases"/>
    <property type="match status" value="2"/>
</dbReference>
<name>A0ABS8DE93_9FIRM</name>
<dbReference type="SUPFAM" id="SSF52540">
    <property type="entry name" value="P-loop containing nucleoside triphosphate hydrolases"/>
    <property type="match status" value="1"/>
</dbReference>
<evidence type="ECO:0000313" key="3">
    <source>
        <dbReference type="EMBL" id="MCB7386735.1"/>
    </source>
</evidence>
<comment type="caution">
    <text evidence="3">The sequence shown here is derived from an EMBL/GenBank/DDBJ whole genome shotgun (WGS) entry which is preliminary data.</text>
</comment>
<dbReference type="Pfam" id="PF13555">
    <property type="entry name" value="AAA_29"/>
    <property type="match status" value="1"/>
</dbReference>
<reference evidence="3 4" key="1">
    <citation type="submission" date="2021-10" db="EMBL/GenBank/DDBJ databases">
        <title>Collection of gut derived symbiotic bacterial strains cultured from healthy donors.</title>
        <authorList>
            <person name="Lin H."/>
            <person name="Littmann E."/>
            <person name="Kohout C."/>
            <person name="Pamer E.G."/>
        </authorList>
    </citation>
    <scope>NUCLEOTIDE SEQUENCE [LARGE SCALE GENOMIC DNA]</scope>
    <source>
        <strain evidence="3 4">DFI.1.165</strain>
    </source>
</reference>
<feature type="coiled-coil region" evidence="1">
    <location>
        <begin position="235"/>
        <end position="265"/>
    </location>
</feature>
<keyword evidence="1" id="KW-0175">Coiled coil</keyword>
<dbReference type="Proteomes" id="UP001299546">
    <property type="component" value="Unassembled WGS sequence"/>
</dbReference>
<gene>
    <name evidence="3" type="ORF">LIZ65_05490</name>
</gene>
<dbReference type="PANTHER" id="PTHR32182:SF0">
    <property type="entry name" value="DNA REPLICATION AND REPAIR PROTEIN RECF"/>
    <property type="match status" value="1"/>
</dbReference>
<feature type="region of interest" description="Disordered" evidence="2">
    <location>
        <begin position="1116"/>
        <end position="1146"/>
    </location>
</feature>
<dbReference type="EMBL" id="JAJCIS010000002">
    <property type="protein sequence ID" value="MCB7386735.1"/>
    <property type="molecule type" value="Genomic_DNA"/>
</dbReference>
<organism evidence="3 4">
    <name type="scientific">Bariatricus massiliensis</name>
    <dbReference type="NCBI Taxonomy" id="1745713"/>
    <lineage>
        <taxon>Bacteria</taxon>
        <taxon>Bacillati</taxon>
        <taxon>Bacillota</taxon>
        <taxon>Clostridia</taxon>
        <taxon>Lachnospirales</taxon>
        <taxon>Lachnospiraceae</taxon>
        <taxon>Bariatricus</taxon>
    </lineage>
</organism>
<dbReference type="PANTHER" id="PTHR32182">
    <property type="entry name" value="DNA REPLICATION AND REPAIR PROTEIN RECF"/>
    <property type="match status" value="1"/>
</dbReference>
<evidence type="ECO:0000313" key="4">
    <source>
        <dbReference type="Proteomes" id="UP001299546"/>
    </source>
</evidence>
<keyword evidence="4" id="KW-1185">Reference proteome</keyword>
<feature type="coiled-coil region" evidence="1">
    <location>
        <begin position="625"/>
        <end position="724"/>
    </location>
</feature>
<protein>
    <submittedName>
        <fullName evidence="3">AAA family ATPase</fullName>
    </submittedName>
</protein>
<dbReference type="Pfam" id="PF13558">
    <property type="entry name" value="SbcC_Walker_B"/>
    <property type="match status" value="1"/>
</dbReference>
<evidence type="ECO:0000256" key="2">
    <source>
        <dbReference type="SAM" id="MobiDB-lite"/>
    </source>
</evidence>
<dbReference type="InterPro" id="IPR027417">
    <property type="entry name" value="P-loop_NTPase"/>
</dbReference>
<feature type="coiled-coil region" evidence="1">
    <location>
        <begin position="414"/>
        <end position="455"/>
    </location>
</feature>
<dbReference type="RefSeq" id="WP_066736435.1">
    <property type="nucleotide sequence ID" value="NZ_JAJCIQ010000002.1"/>
</dbReference>
<sequence>MKEAKKIITRMCLNNWGGITHKILTFHEYVNLFSGKSGSGKSTVMDAIQVILYGSFSPSFLNKAADDAKNRRSVLSYLRGEQKDGTANREGKDFCSTIVLEIEDTANHIVTCAGIAFEVRRTDNEIRKFIYFSHSGQMPEGGYLTGEGIPYDNRQIRELIEERAKSGDNRGKGDVNRIYTSKESYLATLYDVILGYIDGTRFMTMEKSAIALKMTNGTGQFIRDYMFPKSEGRAIEKISEQLGDYRDIKEQVEDLEKRIGFLTRVSDAHKSLVKVQADMVRAQSCLRYIDIDTLRNKIAADSQELEDTLAKSGELLSRDRELKRKREEVKDALIKAESDLKSTDYGSKKERLTELSKRTELLARNSKQWRKTVTALNRWAQEDVVTDYVSNPTLDKIEEFQKGCVSAGQCESLREGLVAAREMIREEIEELKEEKREILKEYEEKKKRVDDLRNDRKSYGDLNERVRKARRMLKERLSASYGHGVEVHILADMFDIREEEWKDAVEGRMGRLKLCLITEPRFAHDAAVLFRSMKEFEEIEVINTKALAESEPRVLEGTLYEAVTTDIPYVDSCLRRFLGHIVKCHSVEELEEVKDGVTPDCYSYSNFRFRHLKRRDYTWNACIGRKVSKAKLQEYEADVEKLSAQLQEITYQLECLTASMEFEILNTDGEYLSELSMAQEELEAALEEQARLFEVIRELREGKYKELEERVTVLKGQSDEVEHAIEQNNKLWNDFQRAETRLLTDIQNKQEELEAQQLGYKPNVEVEAEVREALTKMSGLALKGRIRARIERLGEEEQRADDELARARNAYIFAYPSCNLSGTEKTNDAYDSLLSDYLNNYRPEYQKEFERQCDLIYKSLRDNVIATIHGDIKAAKRHAAEINRMLRDTNFADSIYQIKIEPAKNENAQFYEMLMAEELDSKVTFDEEIEGQLSLGEDTFLKKYERQINLLTEKFMPVRDMDETHVAKRRQEMERYADYRNYLAFSMYERVEDENGNVRENMVDEMAGRDSGGEGQNPKYVALMAGFAMLYMSHSNRDSRIKLVLLDEAFSKMDQERSEVCLKYARKLNLQLIVCVPDERLQSLIQNVDSVYGFRRHQNHITMMHIDKGQYLQMMEGEAEESDEKERHTADEDGGFNGSAVADSKI</sequence>
<evidence type="ECO:0000256" key="1">
    <source>
        <dbReference type="SAM" id="Coils"/>
    </source>
</evidence>
<proteinExistence type="predicted"/>
<accession>A0ABS8DE93</accession>
<feature type="coiled-coil region" evidence="1">
    <location>
        <begin position="291"/>
        <end position="339"/>
    </location>
</feature>